<dbReference type="AlphaFoldDB" id="A0A7C4XAX0"/>
<evidence type="ECO:0008006" key="2">
    <source>
        <dbReference type="Google" id="ProtNLM"/>
    </source>
</evidence>
<organism evidence="1">
    <name type="scientific">candidate division WOR-3 bacterium</name>
    <dbReference type="NCBI Taxonomy" id="2052148"/>
    <lineage>
        <taxon>Bacteria</taxon>
        <taxon>Bacteria division WOR-3</taxon>
    </lineage>
</organism>
<name>A0A7C4XAX0_UNCW3</name>
<protein>
    <recommendedName>
        <fullName evidence="2">Fibronectin type-III domain-containing protein</fullName>
    </recommendedName>
</protein>
<sequence length="257" mass="27452">MKKLLTLTALAILIAFVGCEKEVSLETPDVSYTLADQGGTLALEWDEIADADGYYIYADGVKIDSVNTTSYNATTPAALYEVSAYAGDQESGKDQIDCGAVETPSIIVYGSGDPAPDHPSGFGFTSSGSATTYSISDQSNWPLIDYWIHSVSADEQEFASPHQGGQNGFNDEVNTTKNSGLTDYDAAKICDAPGGYTAPTTIVSNAVYYFWIDPDNDGWGSSNDHFGKIQVVGVNGYAVTLKIAYQPIAGLRWCVVK</sequence>
<evidence type="ECO:0000313" key="1">
    <source>
        <dbReference type="EMBL" id="HGV98353.1"/>
    </source>
</evidence>
<reference evidence="1" key="1">
    <citation type="journal article" date="2020" name="mSystems">
        <title>Genome- and Community-Level Interaction Insights into Carbon Utilization and Element Cycling Functions of Hydrothermarchaeota in Hydrothermal Sediment.</title>
        <authorList>
            <person name="Zhou Z."/>
            <person name="Liu Y."/>
            <person name="Xu W."/>
            <person name="Pan J."/>
            <person name="Luo Z.H."/>
            <person name="Li M."/>
        </authorList>
    </citation>
    <scope>NUCLEOTIDE SEQUENCE [LARGE SCALE GENOMIC DNA]</scope>
    <source>
        <strain evidence="1">SpSt-774</strain>
    </source>
</reference>
<proteinExistence type="predicted"/>
<dbReference type="PROSITE" id="PS51257">
    <property type="entry name" value="PROKAR_LIPOPROTEIN"/>
    <property type="match status" value="1"/>
</dbReference>
<comment type="caution">
    <text evidence="1">The sequence shown here is derived from an EMBL/GenBank/DDBJ whole genome shotgun (WGS) entry which is preliminary data.</text>
</comment>
<gene>
    <name evidence="1" type="ORF">ENV60_08685</name>
</gene>
<dbReference type="EMBL" id="DTGZ01000164">
    <property type="protein sequence ID" value="HGV98353.1"/>
    <property type="molecule type" value="Genomic_DNA"/>
</dbReference>
<dbReference type="InterPro" id="IPR013783">
    <property type="entry name" value="Ig-like_fold"/>
</dbReference>
<dbReference type="Gene3D" id="2.60.40.10">
    <property type="entry name" value="Immunoglobulins"/>
    <property type="match status" value="1"/>
</dbReference>
<accession>A0A7C4XAX0</accession>